<keyword evidence="1" id="KW-0732">Signal</keyword>
<organism evidence="2 3">
    <name type="scientific">Pseudocitrobacter cyperus</name>
    <dbReference type="NCBI Taxonomy" id="3112843"/>
    <lineage>
        <taxon>Bacteria</taxon>
        <taxon>Pseudomonadati</taxon>
        <taxon>Pseudomonadota</taxon>
        <taxon>Gammaproteobacteria</taxon>
        <taxon>Enterobacterales</taxon>
        <taxon>Enterobacteriaceae</taxon>
        <taxon>Pseudocitrobacter</taxon>
    </lineage>
</organism>
<sequence>MNLNRCLFWGRYLCLAACLSGCAFSHGYSTEAHRQLQKLEALQMQFLRDGTEMPLDPQALQHDHQRILRQFDQAIALAHSLDDAPRTDTFLTLQTEYQRLHARFSQQQRAFTPAQFTIFGQQIHLMYQLAADGECARSGADCASGGV</sequence>
<proteinExistence type="predicted"/>
<keyword evidence="3" id="KW-1185">Reference proteome</keyword>
<feature type="chain" id="PRO_5045453189" description="Lipoprotein" evidence="1">
    <location>
        <begin position="26"/>
        <end position="147"/>
    </location>
</feature>
<comment type="caution">
    <text evidence="2">The sequence shown here is derived from an EMBL/GenBank/DDBJ whole genome shotgun (WGS) entry which is preliminary data.</text>
</comment>
<protein>
    <recommendedName>
        <fullName evidence="4">Lipoprotein</fullName>
    </recommendedName>
</protein>
<name>A0ABV0HNV1_9ENTR</name>
<reference evidence="2 3" key="1">
    <citation type="submission" date="2024-01" db="EMBL/GenBank/DDBJ databases">
        <title>Pseudocitrobacter sp. Endophytic strain Cyp-38L.</title>
        <authorList>
            <person name="Amer M.A."/>
            <person name="Hamed S.M."/>
        </authorList>
    </citation>
    <scope>NUCLEOTIDE SEQUENCE [LARGE SCALE GENOMIC DNA]</scope>
    <source>
        <strain evidence="2 3">Cyp38S</strain>
    </source>
</reference>
<evidence type="ECO:0000313" key="3">
    <source>
        <dbReference type="Proteomes" id="UP001444146"/>
    </source>
</evidence>
<feature type="signal peptide" evidence="1">
    <location>
        <begin position="1"/>
        <end position="25"/>
    </location>
</feature>
<evidence type="ECO:0000256" key="1">
    <source>
        <dbReference type="SAM" id="SignalP"/>
    </source>
</evidence>
<gene>
    <name evidence="2" type="ORF">VSR74_20190</name>
</gene>
<dbReference type="RefSeq" id="WP_347796348.1">
    <property type="nucleotide sequence ID" value="NZ_JAYMYY010000008.1"/>
</dbReference>
<evidence type="ECO:0000313" key="2">
    <source>
        <dbReference type="EMBL" id="MEO3992121.1"/>
    </source>
</evidence>
<accession>A0ABV0HNV1</accession>
<dbReference type="Proteomes" id="UP001444146">
    <property type="component" value="Unassembled WGS sequence"/>
</dbReference>
<evidence type="ECO:0008006" key="4">
    <source>
        <dbReference type="Google" id="ProtNLM"/>
    </source>
</evidence>
<dbReference type="EMBL" id="JAYMYY010000008">
    <property type="protein sequence ID" value="MEO3992121.1"/>
    <property type="molecule type" value="Genomic_DNA"/>
</dbReference>